<evidence type="ECO:0000256" key="1">
    <source>
        <dbReference type="SAM" id="MobiDB-lite"/>
    </source>
</evidence>
<dbReference type="SUPFAM" id="SSF53474">
    <property type="entry name" value="alpha/beta-Hydrolases"/>
    <property type="match status" value="1"/>
</dbReference>
<dbReference type="InterPro" id="IPR018712">
    <property type="entry name" value="Tle1-like_cat"/>
</dbReference>
<proteinExistence type="predicted"/>
<dbReference type="Proteomes" id="UP000217790">
    <property type="component" value="Unassembled WGS sequence"/>
</dbReference>
<reference evidence="4" key="1">
    <citation type="journal article" date="2017" name="Nat. Ecol. Evol.">
        <title>Genome expansion and lineage-specific genetic innovations in the forest pathogenic fungi Armillaria.</title>
        <authorList>
            <person name="Sipos G."/>
            <person name="Prasanna A.N."/>
            <person name="Walter M.C."/>
            <person name="O'Connor E."/>
            <person name="Balint B."/>
            <person name="Krizsan K."/>
            <person name="Kiss B."/>
            <person name="Hess J."/>
            <person name="Varga T."/>
            <person name="Slot J."/>
            <person name="Riley R."/>
            <person name="Boka B."/>
            <person name="Rigling D."/>
            <person name="Barry K."/>
            <person name="Lee J."/>
            <person name="Mihaltcheva S."/>
            <person name="LaButti K."/>
            <person name="Lipzen A."/>
            <person name="Waldron R."/>
            <person name="Moloney N.M."/>
            <person name="Sperisen C."/>
            <person name="Kredics L."/>
            <person name="Vagvoelgyi C."/>
            <person name="Patrignani A."/>
            <person name="Fitzpatrick D."/>
            <person name="Nagy I."/>
            <person name="Doyle S."/>
            <person name="Anderson J.B."/>
            <person name="Grigoriev I.V."/>
            <person name="Gueldener U."/>
            <person name="Muensterkoetter M."/>
            <person name="Nagy L.G."/>
        </authorList>
    </citation>
    <scope>NUCLEOTIDE SEQUENCE [LARGE SCALE GENOMIC DNA]</scope>
    <source>
        <strain evidence="4">Ar21-2</strain>
    </source>
</reference>
<protein>
    <recommendedName>
        <fullName evidence="2">T6SS Phospholipase effector Tle1-like catalytic domain-containing protein</fullName>
    </recommendedName>
</protein>
<accession>A0A2H3D368</accession>
<sequence>METHSFASSSSNLDASTNETASSLHPPPSTATKRDTKCKCQCNPECDCDCPCLIHCVCARKPDQGCECNTHKCDPECKLKQCTQECKHVCKNKCGTANKNCRNLVVCLDGTSNQFGHWNTNIVELHNRILKESKDRNQLTFYSCGIGAYVPPTACRLVTWYNNTVDKAIARNFREIVEKAYRWLADHYRDGDRIFMFGFSRGAYQVRALAGMIEQVGLVYSGNTGLIPFPCASLADIRDEADARALAENFKRTFSRMVKVHFVGVWCRDTVASVGIPQKHPLPLTTAAYHICTFRHGLALDELRVKFLPTYLAGGWTPNLQLDEYFGPDDKLMNAKEVWFVGSHSDVLGLVSLLWMENQAIDAGLRFEQRTFGGEWMWDDLHKTKPTASLRSYWRLAEILPFKRYRYTDPNSTTKYYLSSLQRRSNADLVTECHILAKVVQLSLVNISMCLRPSVVKSTNPKPPFSVTRQRRWNLSSIYI</sequence>
<organism evidence="3 4">
    <name type="scientific">Armillaria gallica</name>
    <name type="common">Bulbous honey fungus</name>
    <name type="synonym">Armillaria bulbosa</name>
    <dbReference type="NCBI Taxonomy" id="47427"/>
    <lineage>
        <taxon>Eukaryota</taxon>
        <taxon>Fungi</taxon>
        <taxon>Dikarya</taxon>
        <taxon>Basidiomycota</taxon>
        <taxon>Agaricomycotina</taxon>
        <taxon>Agaricomycetes</taxon>
        <taxon>Agaricomycetidae</taxon>
        <taxon>Agaricales</taxon>
        <taxon>Marasmiineae</taxon>
        <taxon>Physalacriaceae</taxon>
        <taxon>Armillaria</taxon>
    </lineage>
</organism>
<evidence type="ECO:0000313" key="4">
    <source>
        <dbReference type="Proteomes" id="UP000217790"/>
    </source>
</evidence>
<evidence type="ECO:0000313" key="3">
    <source>
        <dbReference type="EMBL" id="PBK89699.1"/>
    </source>
</evidence>
<dbReference type="EMBL" id="KZ293668">
    <property type="protein sequence ID" value="PBK89699.1"/>
    <property type="molecule type" value="Genomic_DNA"/>
</dbReference>
<dbReference type="PANTHER" id="PTHR33840">
    <property type="match status" value="1"/>
</dbReference>
<dbReference type="InParanoid" id="A0A2H3D368"/>
<feature type="domain" description="T6SS Phospholipase effector Tle1-like catalytic" evidence="2">
    <location>
        <begin position="102"/>
        <end position="349"/>
    </location>
</feature>
<feature type="region of interest" description="Disordered" evidence="1">
    <location>
        <begin position="1"/>
        <end position="36"/>
    </location>
</feature>
<dbReference type="Pfam" id="PF09994">
    <property type="entry name" value="T6SS_Tle1-like_cat"/>
    <property type="match status" value="1"/>
</dbReference>
<dbReference type="OrthoDB" id="538223at2759"/>
<name>A0A2H3D368_ARMGA</name>
<dbReference type="InterPro" id="IPR029058">
    <property type="entry name" value="AB_hydrolase_fold"/>
</dbReference>
<feature type="compositionally biased region" description="Low complexity" evidence="1">
    <location>
        <begin position="1"/>
        <end position="16"/>
    </location>
</feature>
<dbReference type="AlphaFoldDB" id="A0A2H3D368"/>
<gene>
    <name evidence="3" type="ORF">ARMGADRAFT_935635</name>
</gene>
<dbReference type="PANTHER" id="PTHR33840:SF2">
    <property type="entry name" value="TLE1 PHOSPHOLIPASE DOMAIN-CONTAINING PROTEIN"/>
    <property type="match status" value="1"/>
</dbReference>
<dbReference type="STRING" id="47427.A0A2H3D368"/>
<keyword evidence="4" id="KW-1185">Reference proteome</keyword>
<evidence type="ECO:0000259" key="2">
    <source>
        <dbReference type="Pfam" id="PF09994"/>
    </source>
</evidence>